<dbReference type="InterPro" id="IPR000182">
    <property type="entry name" value="GNAT_dom"/>
</dbReference>
<evidence type="ECO:0000313" key="4">
    <source>
        <dbReference type="EMBL" id="KYD20201.1"/>
    </source>
</evidence>
<reference evidence="4 6" key="1">
    <citation type="submission" date="2016-01" db="EMBL/GenBank/DDBJ databases">
        <title>Draft Genome Sequences of Seven Thermophilic Sporeformers Isolated from Foods.</title>
        <authorList>
            <person name="Berendsen E.M."/>
            <person name="Wells-Bennik M.H."/>
            <person name="Krawcyk A.O."/>
            <person name="De Jong A."/>
            <person name="Holsappel S."/>
            <person name="Eijlander R.T."/>
            <person name="Kuipers O.P."/>
        </authorList>
    </citation>
    <scope>NUCLEOTIDE SEQUENCE [LARGE SCALE GENOMIC DNA]</scope>
    <source>
        <strain evidence="4 6">B4135</strain>
    </source>
</reference>
<dbReference type="EMBL" id="LQYT01000036">
    <property type="protein sequence ID" value="KYD20201.1"/>
    <property type="molecule type" value="Genomic_DNA"/>
</dbReference>
<name>A0A150M771_9BACI</name>
<sequence length="131" mass="15111">MLIRFKKGFEKIAMGLLSLMPTEKDIKKLQETIKIYETDDRWHLFLWKEAEDIVGLIGVCKTDDKTLEIRHISVNPSFRSQGIGKNMVRSLKAMYPDLELKANEITDPFFQRCQKDEEKADGTEKDGETSG</sequence>
<dbReference type="InterPro" id="IPR016181">
    <property type="entry name" value="Acyl_CoA_acyltransferase"/>
</dbReference>
<dbReference type="Pfam" id="PF00583">
    <property type="entry name" value="Acetyltransf_1"/>
    <property type="match status" value="1"/>
</dbReference>
<accession>A0A150M771</accession>
<evidence type="ECO:0000259" key="3">
    <source>
        <dbReference type="PROSITE" id="PS51186"/>
    </source>
</evidence>
<dbReference type="AlphaFoldDB" id="A0A150M771"/>
<dbReference type="Proteomes" id="UP000075683">
    <property type="component" value="Unassembled WGS sequence"/>
</dbReference>
<dbReference type="SUPFAM" id="SSF55729">
    <property type="entry name" value="Acyl-CoA N-acyltransferases (Nat)"/>
    <property type="match status" value="1"/>
</dbReference>
<organism evidence="4 6">
    <name type="scientific">Caldibacillus debilis</name>
    <dbReference type="NCBI Taxonomy" id="301148"/>
    <lineage>
        <taxon>Bacteria</taxon>
        <taxon>Bacillati</taxon>
        <taxon>Bacillota</taxon>
        <taxon>Bacilli</taxon>
        <taxon>Bacillales</taxon>
        <taxon>Bacillaceae</taxon>
        <taxon>Caldibacillus</taxon>
    </lineage>
</organism>
<comment type="caution">
    <text evidence="4">The sequence shown here is derived from an EMBL/GenBank/DDBJ whole genome shotgun (WGS) entry which is preliminary data.</text>
</comment>
<evidence type="ECO:0000313" key="5">
    <source>
        <dbReference type="EMBL" id="REJ26958.1"/>
    </source>
</evidence>
<keyword evidence="2" id="KW-0012">Acyltransferase</keyword>
<reference evidence="5 7" key="2">
    <citation type="submission" date="2018-03" db="EMBL/GenBank/DDBJ databases">
        <authorList>
            <person name="Keele B.F."/>
        </authorList>
    </citation>
    <scope>NUCLEOTIDE SEQUENCE [LARGE SCALE GENOMIC DNA]</scope>
    <source>
        <strain evidence="5">ZCTH4_d</strain>
    </source>
</reference>
<dbReference type="Gene3D" id="3.40.630.30">
    <property type="match status" value="1"/>
</dbReference>
<protein>
    <submittedName>
        <fullName evidence="5">N-acetyltransferase</fullName>
    </submittedName>
</protein>
<proteinExistence type="predicted"/>
<dbReference type="PANTHER" id="PTHR43800">
    <property type="entry name" value="PEPTIDYL-LYSINE N-ACETYLTRANSFERASE YJAB"/>
    <property type="match status" value="1"/>
</dbReference>
<dbReference type="RefSeq" id="WP_061568598.1">
    <property type="nucleotide sequence ID" value="NZ_JBAIZG010000074.1"/>
</dbReference>
<gene>
    <name evidence="4" type="ORF">B4135_1977</name>
    <name evidence="5" type="ORF">C6P37_12900</name>
</gene>
<evidence type="ECO:0000256" key="2">
    <source>
        <dbReference type="ARBA" id="ARBA00023315"/>
    </source>
</evidence>
<evidence type="ECO:0000313" key="7">
    <source>
        <dbReference type="Proteomes" id="UP000257014"/>
    </source>
</evidence>
<dbReference type="PROSITE" id="PS51186">
    <property type="entry name" value="GNAT"/>
    <property type="match status" value="1"/>
</dbReference>
<dbReference type="Proteomes" id="UP000257014">
    <property type="component" value="Unassembled WGS sequence"/>
</dbReference>
<feature type="domain" description="N-acetyltransferase" evidence="3">
    <location>
        <begin position="3"/>
        <end position="131"/>
    </location>
</feature>
<dbReference type="GO" id="GO:0016747">
    <property type="term" value="F:acyltransferase activity, transferring groups other than amino-acyl groups"/>
    <property type="evidence" value="ECO:0007669"/>
    <property type="project" value="InterPro"/>
</dbReference>
<dbReference type="CDD" id="cd04301">
    <property type="entry name" value="NAT_SF"/>
    <property type="match status" value="1"/>
</dbReference>
<evidence type="ECO:0000313" key="6">
    <source>
        <dbReference type="Proteomes" id="UP000075683"/>
    </source>
</evidence>
<dbReference type="EMBL" id="QEWE01000023">
    <property type="protein sequence ID" value="REJ26958.1"/>
    <property type="molecule type" value="Genomic_DNA"/>
</dbReference>
<dbReference type="STRING" id="301148.B4135_1977"/>
<dbReference type="PANTHER" id="PTHR43800:SF1">
    <property type="entry name" value="PEPTIDYL-LYSINE N-ACETYLTRANSFERASE YJAB"/>
    <property type="match status" value="1"/>
</dbReference>
<dbReference type="OrthoDB" id="2189687at2"/>
<evidence type="ECO:0000256" key="1">
    <source>
        <dbReference type="ARBA" id="ARBA00022679"/>
    </source>
</evidence>
<keyword evidence="1 5" id="KW-0808">Transferase</keyword>